<name>A0A0R1KU66_9LACO</name>
<proteinExistence type="predicted"/>
<dbReference type="EMBL" id="AZDY01000036">
    <property type="protein sequence ID" value="KRK83474.1"/>
    <property type="molecule type" value="Genomic_DNA"/>
</dbReference>
<accession>A0A0R1KU66</accession>
<dbReference type="STRING" id="1423788.FC78_GL001430"/>
<dbReference type="RefSeq" id="WP_056951624.1">
    <property type="nucleotide sequence ID" value="NZ_AZDY01000036.1"/>
</dbReference>
<comment type="caution">
    <text evidence="1">The sequence shown here is derived from an EMBL/GenBank/DDBJ whole genome shotgun (WGS) entry which is preliminary data.</text>
</comment>
<gene>
    <name evidence="1" type="ORF">FC78_GL001430</name>
</gene>
<organism evidence="1 2">
    <name type="scientific">Companilactobacillus bobalius DSM 19674</name>
    <dbReference type="NCBI Taxonomy" id="1423788"/>
    <lineage>
        <taxon>Bacteria</taxon>
        <taxon>Bacillati</taxon>
        <taxon>Bacillota</taxon>
        <taxon>Bacilli</taxon>
        <taxon>Lactobacillales</taxon>
        <taxon>Lactobacillaceae</taxon>
        <taxon>Companilactobacillus</taxon>
        <taxon>Companilactobacillus bobalius</taxon>
    </lineage>
</organism>
<dbReference type="OrthoDB" id="9983709at2"/>
<protein>
    <submittedName>
        <fullName evidence="1">Uncharacterized protein</fullName>
    </submittedName>
</protein>
<reference evidence="1 2" key="1">
    <citation type="journal article" date="2015" name="Genome Announc.">
        <title>Expanding the biotechnology potential of lactobacilli through comparative genomics of 213 strains and associated genera.</title>
        <authorList>
            <person name="Sun Z."/>
            <person name="Harris H.M."/>
            <person name="McCann A."/>
            <person name="Guo C."/>
            <person name="Argimon S."/>
            <person name="Zhang W."/>
            <person name="Yang X."/>
            <person name="Jeffery I.B."/>
            <person name="Cooney J.C."/>
            <person name="Kagawa T.F."/>
            <person name="Liu W."/>
            <person name="Song Y."/>
            <person name="Salvetti E."/>
            <person name="Wrobel A."/>
            <person name="Rasinkangas P."/>
            <person name="Parkhill J."/>
            <person name="Rea M.C."/>
            <person name="O'Sullivan O."/>
            <person name="Ritari J."/>
            <person name="Douillard F.P."/>
            <person name="Paul Ross R."/>
            <person name="Yang R."/>
            <person name="Briner A.E."/>
            <person name="Felis G.E."/>
            <person name="de Vos W.M."/>
            <person name="Barrangou R."/>
            <person name="Klaenhammer T.R."/>
            <person name="Caufield P.W."/>
            <person name="Cui Y."/>
            <person name="Zhang H."/>
            <person name="O'Toole P.W."/>
        </authorList>
    </citation>
    <scope>NUCLEOTIDE SEQUENCE [LARGE SCALE GENOMIC DNA]</scope>
    <source>
        <strain evidence="1 2">DSM 19674</strain>
    </source>
</reference>
<evidence type="ECO:0000313" key="1">
    <source>
        <dbReference type="EMBL" id="KRK83474.1"/>
    </source>
</evidence>
<evidence type="ECO:0000313" key="2">
    <source>
        <dbReference type="Proteomes" id="UP000051515"/>
    </source>
</evidence>
<dbReference type="Proteomes" id="UP000051515">
    <property type="component" value="Unassembled WGS sequence"/>
</dbReference>
<dbReference type="PATRIC" id="fig|1423788.3.peg.1476"/>
<keyword evidence="2" id="KW-1185">Reference proteome</keyword>
<dbReference type="AlphaFoldDB" id="A0A0R1KU66"/>
<sequence length="119" mass="13768">MYIYIKTDKRGVVTDFEHNSDATEDDWPMNFYDFSTTNPDLEKEGYIKTYLGDGEYKMFEDYHDLYTYSEHSLHQPFNIPQPSTAILQTQLGAVAAEGQKNGSDLNEVKSLLKEILEKE</sequence>